<proteinExistence type="predicted"/>
<accession>A0ABP4PKG8</accession>
<comment type="caution">
    <text evidence="1">The sequence shown here is derived from an EMBL/GenBank/DDBJ whole genome shotgun (WGS) entry which is preliminary data.</text>
</comment>
<sequence>MIVDVHAHTPTHRDAVPAADRQVYDNWRNDRPVVTTNSWADYDTAMAAADVTIVFNILVDNPLELTGLPYLPERTNKSDRSHVVL</sequence>
<evidence type="ECO:0000313" key="2">
    <source>
        <dbReference type="Proteomes" id="UP001501705"/>
    </source>
</evidence>
<evidence type="ECO:0000313" key="1">
    <source>
        <dbReference type="EMBL" id="GAA1583832.1"/>
    </source>
</evidence>
<keyword evidence="2" id="KW-1185">Reference proteome</keyword>
<evidence type="ECO:0008006" key="3">
    <source>
        <dbReference type="Google" id="ProtNLM"/>
    </source>
</evidence>
<dbReference type="EMBL" id="BAAAPH010000014">
    <property type="protein sequence ID" value="GAA1583832.1"/>
    <property type="molecule type" value="Genomic_DNA"/>
</dbReference>
<dbReference type="Proteomes" id="UP001501705">
    <property type="component" value="Unassembled WGS sequence"/>
</dbReference>
<organism evidence="1 2">
    <name type="scientific">Kribbella hippodromi</name>
    <dbReference type="NCBI Taxonomy" id="434347"/>
    <lineage>
        <taxon>Bacteria</taxon>
        <taxon>Bacillati</taxon>
        <taxon>Actinomycetota</taxon>
        <taxon>Actinomycetes</taxon>
        <taxon>Propionibacteriales</taxon>
        <taxon>Kribbellaceae</taxon>
        <taxon>Kribbella</taxon>
    </lineage>
</organism>
<gene>
    <name evidence="1" type="ORF">GCM10009804_45320</name>
</gene>
<reference evidence="2" key="1">
    <citation type="journal article" date="2019" name="Int. J. Syst. Evol. Microbiol.">
        <title>The Global Catalogue of Microorganisms (GCM) 10K type strain sequencing project: providing services to taxonomists for standard genome sequencing and annotation.</title>
        <authorList>
            <consortium name="The Broad Institute Genomics Platform"/>
            <consortium name="The Broad Institute Genome Sequencing Center for Infectious Disease"/>
            <person name="Wu L."/>
            <person name="Ma J."/>
        </authorList>
    </citation>
    <scope>NUCLEOTIDE SEQUENCE [LARGE SCALE GENOMIC DNA]</scope>
    <source>
        <strain evidence="2">JCM 15572</strain>
    </source>
</reference>
<name>A0ABP4PKG8_9ACTN</name>
<protein>
    <recommendedName>
        <fullName evidence="3">Amidohydrolase-related domain-containing protein</fullName>
    </recommendedName>
</protein>